<keyword evidence="1" id="KW-0812">Transmembrane</keyword>
<organism evidence="3 4">
    <name type="scientific">Plasmodium ovale</name>
    <name type="common">malaria parasite P. ovale</name>
    <dbReference type="NCBI Taxonomy" id="36330"/>
    <lineage>
        <taxon>Eukaryota</taxon>
        <taxon>Sar</taxon>
        <taxon>Alveolata</taxon>
        <taxon>Apicomplexa</taxon>
        <taxon>Aconoidasida</taxon>
        <taxon>Haemosporida</taxon>
        <taxon>Plasmodiidae</taxon>
        <taxon>Plasmodium</taxon>
        <taxon>Plasmodium (Plasmodium)</taxon>
    </lineage>
</organism>
<keyword evidence="4" id="KW-1185">Reference proteome</keyword>
<dbReference type="OrthoDB" id="385699at2759"/>
<dbReference type="Proteomes" id="UP000242942">
    <property type="component" value="Chromosome 10"/>
</dbReference>
<evidence type="ECO:0000313" key="4">
    <source>
        <dbReference type="Proteomes" id="UP000242942"/>
    </source>
</evidence>
<dbReference type="VEuPathDB" id="PlasmoDB:PocGH01_10040000"/>
<name>A0A1D3U941_PLAOA</name>
<dbReference type="EMBL" id="LT594591">
    <property type="protein sequence ID" value="SCQ16647.1"/>
    <property type="molecule type" value="Genomic_DNA"/>
</dbReference>
<keyword evidence="1" id="KW-1133">Transmembrane helix</keyword>
<protein>
    <recommendedName>
        <fullName evidence="5">6-cysteine protein</fullName>
    </recommendedName>
</protein>
<evidence type="ECO:0008006" key="5">
    <source>
        <dbReference type="Google" id="ProtNLM"/>
    </source>
</evidence>
<feature type="chain" id="PRO_5008922110" description="6-cysteine protein" evidence="2">
    <location>
        <begin position="27"/>
        <end position="510"/>
    </location>
</feature>
<evidence type="ECO:0000256" key="1">
    <source>
        <dbReference type="SAM" id="Phobius"/>
    </source>
</evidence>
<feature type="signal peptide" evidence="2">
    <location>
        <begin position="1"/>
        <end position="26"/>
    </location>
</feature>
<dbReference type="AlphaFoldDB" id="A0A1D3U941"/>
<keyword evidence="1" id="KW-0472">Membrane</keyword>
<evidence type="ECO:0000256" key="2">
    <source>
        <dbReference type="SAM" id="SignalP"/>
    </source>
</evidence>
<sequence>MKYGRVLTPLLLFLYIFHLKRKCCYSHYEIFISNILINNVNFTFQREKYFYELELNEPSTDISISPLLNIWEKYIYKKETLEDELFFSENTLEYVDNSHNVKIDELFLKKYYIYVNDKKVHFYDLPYTIPIVHNQKIEITIIFENSRRYKLKIENNKHSSYFFLNNINIVNKLSNTNLILDRAFKNNTYFYSTCVEENVDKLNIQAKCHNSEMYVNNMLIQDEHFVFSLNQDTYNNVLVIECRHQHPLGGNLLVYQNGYSYTRNFIKKLFHENVIRNSNMKDHNGDEYDPPQNGTMQKDPPHNDPTHLLNNIRKNYQKLFHKQNQQETANGDKTHQQLETPKKEIHYNVKNYKPFEEKNVKVKKIFRVFYYFNIFYNITIKMPNILYNLVDGSMCPLALKKKEGFITEYICGSFHKDISFYSELNNKLFAFVKVDNHKKVYRFVDKILSGSIEYSTNIYLFLETYYDRQIFKIKFKRDTSLFSFWFLFIFALAILFIFAFITLLYVTKKQ</sequence>
<accession>A0A1D3U941</accession>
<evidence type="ECO:0000313" key="3">
    <source>
        <dbReference type="EMBL" id="SCQ16647.1"/>
    </source>
</evidence>
<feature type="transmembrane region" description="Helical" evidence="1">
    <location>
        <begin position="482"/>
        <end position="506"/>
    </location>
</feature>
<dbReference type="VEuPathDB" id="PlasmoDB:POWCR01_000215000"/>
<keyword evidence="2" id="KW-0732">Signal</keyword>
<gene>
    <name evidence="3" type="primary">PocGH01_10040000</name>
    <name evidence="3" type="ORF">POCGH01_10040000</name>
</gene>
<proteinExistence type="predicted"/>
<reference evidence="3 4" key="1">
    <citation type="submission" date="2016-06" db="EMBL/GenBank/DDBJ databases">
        <authorList>
            <consortium name="Pathogen Informatics"/>
        </authorList>
    </citation>
    <scope>NUCLEOTIDE SEQUENCE [LARGE SCALE GENOMIC DNA]</scope>
    <source>
        <strain evidence="3">PocGH01</strain>
    </source>
</reference>